<dbReference type="EMBL" id="CP011269">
    <property type="protein sequence ID" value="ALI27182.1"/>
    <property type="molecule type" value="Genomic_DNA"/>
</dbReference>
<name>A0A0N9Y2K6_MYCFO</name>
<dbReference type="Pfam" id="PF06197">
    <property type="entry name" value="DUF998"/>
    <property type="match status" value="1"/>
</dbReference>
<feature type="transmembrane region" description="Helical" evidence="1">
    <location>
        <begin position="56"/>
        <end position="78"/>
    </location>
</feature>
<evidence type="ECO:0000313" key="2">
    <source>
        <dbReference type="EMBL" id="ALI27182.1"/>
    </source>
</evidence>
<feature type="transmembrane region" description="Helical" evidence="1">
    <location>
        <begin position="140"/>
        <end position="160"/>
    </location>
</feature>
<keyword evidence="1" id="KW-0472">Membrane</keyword>
<feature type="transmembrane region" description="Helical" evidence="1">
    <location>
        <begin position="167"/>
        <end position="188"/>
    </location>
</feature>
<keyword evidence="1" id="KW-0812">Transmembrane</keyword>
<dbReference type="Proteomes" id="UP000057134">
    <property type="component" value="Chromosome"/>
</dbReference>
<proteinExistence type="predicted"/>
<reference evidence="2 3" key="1">
    <citation type="journal article" date="2015" name="MBio">
        <title>Enzymatic Degradation of Phenazines Can Generate Energy and Protect Sensitive Organisms from Toxicity.</title>
        <authorList>
            <person name="Costa K.C."/>
            <person name="Bergkessel M."/>
            <person name="Saunders S."/>
            <person name="Korlach J."/>
            <person name="Newman D.K."/>
        </authorList>
    </citation>
    <scope>NUCLEOTIDE SEQUENCE [LARGE SCALE GENOMIC DNA]</scope>
    <source>
        <strain evidence="2 3">CT6</strain>
    </source>
</reference>
<dbReference type="PATRIC" id="fig|1766.6.peg.3339"/>
<evidence type="ECO:0000313" key="3">
    <source>
        <dbReference type="Proteomes" id="UP000057134"/>
    </source>
</evidence>
<feature type="transmembrane region" description="Helical" evidence="1">
    <location>
        <begin position="12"/>
        <end position="36"/>
    </location>
</feature>
<dbReference type="STRING" id="1766.XA26_33550"/>
<accession>A0A0N9Y2K6</accession>
<dbReference type="RefSeq" id="WP_054602416.1">
    <property type="nucleotide sequence ID" value="NZ_CP011269.1"/>
</dbReference>
<keyword evidence="1" id="KW-1133">Transmembrane helix</keyword>
<feature type="transmembrane region" description="Helical" evidence="1">
    <location>
        <begin position="90"/>
        <end position="108"/>
    </location>
</feature>
<protein>
    <recommendedName>
        <fullName evidence="4">DUF998 domain-containing protein</fullName>
    </recommendedName>
</protein>
<evidence type="ECO:0000256" key="1">
    <source>
        <dbReference type="SAM" id="Phobius"/>
    </source>
</evidence>
<gene>
    <name evidence="2" type="ORF">XA26_33550</name>
</gene>
<organism evidence="2 3">
    <name type="scientific">Mycolicibacterium fortuitum</name>
    <name type="common">Mycobacterium fortuitum</name>
    <dbReference type="NCBI Taxonomy" id="1766"/>
    <lineage>
        <taxon>Bacteria</taxon>
        <taxon>Bacillati</taxon>
        <taxon>Actinomycetota</taxon>
        <taxon>Actinomycetes</taxon>
        <taxon>Mycobacteriales</taxon>
        <taxon>Mycobacteriaceae</taxon>
        <taxon>Mycolicibacterium</taxon>
    </lineage>
</organism>
<dbReference type="InterPro" id="IPR009339">
    <property type="entry name" value="DUF998"/>
</dbReference>
<sequence>MTSEARPAGIRLTTALLAAGGVGGLLITAVSLLLALTRPGFDPARHANSLLALGDWGWVQTTNFIVCGLLLIAFGAGVWRVAAGVWSGRIAGACVVLYGLLAGVVAGINPTDPGFGFPPGAPQGYPGADGLSVSAKIHGAAGGLGFLAATCGCFALARYFARSDDRVWAVMSVVVGVAVASVGAYMGLNAGAQTETFNYVPTWIGGGVLWLYVAGAAARLLRSHRDAHVGAQ</sequence>
<keyword evidence="3" id="KW-1185">Reference proteome</keyword>
<dbReference type="KEGG" id="mft:XA26_33550"/>
<dbReference type="AlphaFoldDB" id="A0A0N9Y2K6"/>
<evidence type="ECO:0008006" key="4">
    <source>
        <dbReference type="Google" id="ProtNLM"/>
    </source>
</evidence>
<feature type="transmembrane region" description="Helical" evidence="1">
    <location>
        <begin position="200"/>
        <end position="221"/>
    </location>
</feature>